<dbReference type="InterPro" id="IPR040921">
    <property type="entry name" value="Peptidase_S66C"/>
</dbReference>
<dbReference type="InterPro" id="IPR027461">
    <property type="entry name" value="Carboxypeptidase_A_C_sf"/>
</dbReference>
<proteinExistence type="inferred from homology"/>
<keyword evidence="2" id="KW-0121">Carboxypeptidase</keyword>
<dbReference type="SUPFAM" id="SSF52317">
    <property type="entry name" value="Class I glutamine amidotransferase-like"/>
    <property type="match status" value="1"/>
</dbReference>
<dbReference type="SUPFAM" id="SSF141986">
    <property type="entry name" value="LD-carboxypeptidase A C-terminal domain-like"/>
    <property type="match status" value="1"/>
</dbReference>
<dbReference type="Proteomes" id="UP000239867">
    <property type="component" value="Chromosome"/>
</dbReference>
<gene>
    <name evidence="9" type="ORF">CAY53_04170</name>
</gene>
<evidence type="ECO:0000313" key="10">
    <source>
        <dbReference type="Proteomes" id="UP000239867"/>
    </source>
</evidence>
<reference evidence="9 10" key="1">
    <citation type="journal article" date="2018" name="MBio">
        <title>Insights into the evolution of host association through the isolation and characterization of a novel human periodontal pathobiont, Desulfobulbus oralis.</title>
        <authorList>
            <person name="Cross K.L."/>
            <person name="Chirania P."/>
            <person name="Xiong W."/>
            <person name="Beall C.J."/>
            <person name="Elkins J.G."/>
            <person name="Giannone R.J."/>
            <person name="Griffen A.L."/>
            <person name="Guss A.M."/>
            <person name="Hettich R.L."/>
            <person name="Joshi S.S."/>
            <person name="Mokrzan E.M."/>
            <person name="Martin R.K."/>
            <person name="Zhulin I.B."/>
            <person name="Leys E.J."/>
            <person name="Podar M."/>
        </authorList>
    </citation>
    <scope>NUCLEOTIDE SEQUENCE [LARGE SCALE GENOMIC DNA]</scope>
    <source>
        <strain evidence="9 10">ORNL</strain>
    </source>
</reference>
<keyword evidence="3" id="KW-0645">Protease</keyword>
<dbReference type="Pfam" id="PF17676">
    <property type="entry name" value="Peptidase_S66C"/>
    <property type="match status" value="1"/>
</dbReference>
<keyword evidence="5" id="KW-0720">Serine protease</keyword>
<name>A0A2L1GM67_9BACT</name>
<organism evidence="9 10">
    <name type="scientific">Desulfobulbus oralis</name>
    <dbReference type="NCBI Taxonomy" id="1986146"/>
    <lineage>
        <taxon>Bacteria</taxon>
        <taxon>Pseudomonadati</taxon>
        <taxon>Thermodesulfobacteriota</taxon>
        <taxon>Desulfobulbia</taxon>
        <taxon>Desulfobulbales</taxon>
        <taxon>Desulfobulbaceae</taxon>
        <taxon>Desulfobulbus</taxon>
    </lineage>
</organism>
<dbReference type="EMBL" id="CP021255">
    <property type="protein sequence ID" value="AVD70775.1"/>
    <property type="molecule type" value="Genomic_DNA"/>
</dbReference>
<dbReference type="CDD" id="cd07025">
    <property type="entry name" value="Peptidase_S66"/>
    <property type="match status" value="1"/>
</dbReference>
<evidence type="ECO:0000259" key="8">
    <source>
        <dbReference type="Pfam" id="PF17676"/>
    </source>
</evidence>
<evidence type="ECO:0000256" key="1">
    <source>
        <dbReference type="ARBA" id="ARBA00010233"/>
    </source>
</evidence>
<evidence type="ECO:0000256" key="2">
    <source>
        <dbReference type="ARBA" id="ARBA00022645"/>
    </source>
</evidence>
<dbReference type="Gene3D" id="3.50.30.60">
    <property type="entry name" value="LD-carboxypeptidase A C-terminal domain-like"/>
    <property type="match status" value="1"/>
</dbReference>
<feature type="active site" description="Charge relay system" evidence="6">
    <location>
        <position position="285"/>
    </location>
</feature>
<feature type="domain" description="LD-carboxypeptidase N-terminal" evidence="7">
    <location>
        <begin position="18"/>
        <end position="135"/>
    </location>
</feature>
<evidence type="ECO:0008006" key="11">
    <source>
        <dbReference type="Google" id="ProtNLM"/>
    </source>
</evidence>
<evidence type="ECO:0000256" key="4">
    <source>
        <dbReference type="ARBA" id="ARBA00022801"/>
    </source>
</evidence>
<evidence type="ECO:0000259" key="7">
    <source>
        <dbReference type="Pfam" id="PF02016"/>
    </source>
</evidence>
<dbReference type="GO" id="GO:0008236">
    <property type="term" value="F:serine-type peptidase activity"/>
    <property type="evidence" value="ECO:0007669"/>
    <property type="project" value="UniProtKB-KW"/>
</dbReference>
<dbReference type="InterPro" id="IPR003507">
    <property type="entry name" value="S66_fam"/>
</dbReference>
<dbReference type="InterPro" id="IPR029062">
    <property type="entry name" value="Class_I_gatase-like"/>
</dbReference>
<keyword evidence="10" id="KW-1185">Reference proteome</keyword>
<protein>
    <recommendedName>
        <fullName evidence="11">LD-carboxypeptidase</fullName>
    </recommendedName>
</protein>
<evidence type="ECO:0000256" key="3">
    <source>
        <dbReference type="ARBA" id="ARBA00022670"/>
    </source>
</evidence>
<feature type="active site" description="Charge relay system" evidence="6">
    <location>
        <position position="213"/>
    </location>
</feature>
<dbReference type="OrthoDB" id="9807329at2"/>
<dbReference type="GO" id="GO:0006508">
    <property type="term" value="P:proteolysis"/>
    <property type="evidence" value="ECO:0007669"/>
    <property type="project" value="UniProtKB-KW"/>
</dbReference>
<dbReference type="AlphaFoldDB" id="A0A2L1GM67"/>
<dbReference type="InterPro" id="IPR027478">
    <property type="entry name" value="LdcA_N"/>
</dbReference>
<comment type="similarity">
    <text evidence="1">Belongs to the peptidase S66 family.</text>
</comment>
<dbReference type="Pfam" id="PF02016">
    <property type="entry name" value="Peptidase_S66"/>
    <property type="match status" value="1"/>
</dbReference>
<dbReference type="PANTHER" id="PTHR30237:SF2">
    <property type="entry name" value="MUREIN TETRAPEPTIDE CARBOXYPEPTIDASE"/>
    <property type="match status" value="1"/>
</dbReference>
<dbReference type="Gene3D" id="3.40.50.10740">
    <property type="entry name" value="Class I glutamine amidotransferase-like"/>
    <property type="match status" value="1"/>
</dbReference>
<feature type="domain" description="LD-carboxypeptidase C-terminal" evidence="8">
    <location>
        <begin position="182"/>
        <end position="300"/>
    </location>
</feature>
<evidence type="ECO:0000256" key="6">
    <source>
        <dbReference type="PIRSR" id="PIRSR028757-1"/>
    </source>
</evidence>
<dbReference type="PANTHER" id="PTHR30237">
    <property type="entry name" value="MURAMOYLTETRAPEPTIDE CARBOXYPEPTIDASE"/>
    <property type="match status" value="1"/>
</dbReference>
<keyword evidence="4" id="KW-0378">Hydrolase</keyword>
<dbReference type="PIRSF" id="PIRSF028757">
    <property type="entry name" value="LD-carboxypeptidase"/>
    <property type="match status" value="1"/>
</dbReference>
<sequence length="311" mass="33890">MTDTCRLPPPLHRGDALGLFCPAGPPKDPELLYRGIGLLRDAGFRVHEEGHIGPRPGEYLADTDAARAAALHRLWENEEIRAVMAVRGGYGCLRLMPLLDAGLLARHCKWLIGFSDLSLLLNHVSGTAGCVCLHGPMAASLSRCRPEDREQLFAWLAGRIPESVPLPGMEILRDGGPAASGQGRLVGGNLATLVHALATPWDRPFDGCVLFLEDTGEYLYRLDRMLTQLAQAGRLDRLAGLLLGDFDSGADNRTTRLRLQEGLWRRVLELAPPGFPIWAGLPFGHQGQNMPLPIGMHCRMDAASGRLLLLP</sequence>
<feature type="active site" description="Nucleophile" evidence="6">
    <location>
        <position position="115"/>
    </location>
</feature>
<evidence type="ECO:0000313" key="9">
    <source>
        <dbReference type="EMBL" id="AVD70775.1"/>
    </source>
</evidence>
<accession>A0A2L1GM67</accession>
<dbReference type="RefSeq" id="WP_104936070.1">
    <property type="nucleotide sequence ID" value="NZ_CP021255.1"/>
</dbReference>
<dbReference type="KEGG" id="deo:CAY53_04170"/>
<dbReference type="InterPro" id="IPR040449">
    <property type="entry name" value="Peptidase_S66_N"/>
</dbReference>
<evidence type="ECO:0000256" key="5">
    <source>
        <dbReference type="ARBA" id="ARBA00022825"/>
    </source>
</evidence>
<dbReference type="GO" id="GO:0004180">
    <property type="term" value="F:carboxypeptidase activity"/>
    <property type="evidence" value="ECO:0007669"/>
    <property type="project" value="UniProtKB-KW"/>
</dbReference>